<accession>A0A364K5A1</accession>
<evidence type="ECO:0000256" key="8">
    <source>
        <dbReference type="SAM" id="Phobius"/>
    </source>
</evidence>
<evidence type="ECO:0000256" key="2">
    <source>
        <dbReference type="ARBA" id="ARBA00022448"/>
    </source>
</evidence>
<feature type="transmembrane region" description="Helical" evidence="8">
    <location>
        <begin position="145"/>
        <end position="164"/>
    </location>
</feature>
<dbReference type="InterPro" id="IPR039421">
    <property type="entry name" value="Type_1_exporter"/>
</dbReference>
<dbReference type="GO" id="GO:0005886">
    <property type="term" value="C:plasma membrane"/>
    <property type="evidence" value="ECO:0007669"/>
    <property type="project" value="UniProtKB-SubCell"/>
</dbReference>
<dbReference type="OrthoDB" id="9770415at2"/>
<keyword evidence="5" id="KW-0067">ATP-binding</keyword>
<keyword evidence="2" id="KW-0813">Transport</keyword>
<reference evidence="11 12" key="1">
    <citation type="submission" date="2018-06" db="EMBL/GenBank/DDBJ databases">
        <title>Thermoflavimicrobium daqus sp. nov., a thermophilic microbe isolated from Moutai-flavour Daqu.</title>
        <authorList>
            <person name="Wang X."/>
            <person name="Zhou H."/>
        </authorList>
    </citation>
    <scope>NUCLEOTIDE SEQUENCE [LARGE SCALE GENOMIC DNA]</scope>
    <source>
        <strain evidence="11 12">FBKL4.011</strain>
    </source>
</reference>
<evidence type="ECO:0000256" key="3">
    <source>
        <dbReference type="ARBA" id="ARBA00022692"/>
    </source>
</evidence>
<keyword evidence="12" id="KW-1185">Reference proteome</keyword>
<dbReference type="Pfam" id="PF00005">
    <property type="entry name" value="ABC_tran"/>
    <property type="match status" value="1"/>
</dbReference>
<evidence type="ECO:0000313" key="12">
    <source>
        <dbReference type="Proteomes" id="UP000251213"/>
    </source>
</evidence>
<evidence type="ECO:0000256" key="6">
    <source>
        <dbReference type="ARBA" id="ARBA00022989"/>
    </source>
</evidence>
<organism evidence="11 12">
    <name type="scientific">Thermoflavimicrobium daqui</name>
    <dbReference type="NCBI Taxonomy" id="2137476"/>
    <lineage>
        <taxon>Bacteria</taxon>
        <taxon>Bacillati</taxon>
        <taxon>Bacillota</taxon>
        <taxon>Bacilli</taxon>
        <taxon>Bacillales</taxon>
        <taxon>Thermoactinomycetaceae</taxon>
        <taxon>Thermoflavimicrobium</taxon>
    </lineage>
</organism>
<dbReference type="SMART" id="SM00382">
    <property type="entry name" value="AAA"/>
    <property type="match status" value="1"/>
</dbReference>
<evidence type="ECO:0000259" key="10">
    <source>
        <dbReference type="PROSITE" id="PS50929"/>
    </source>
</evidence>
<feature type="transmembrane region" description="Helical" evidence="8">
    <location>
        <begin position="34"/>
        <end position="56"/>
    </location>
</feature>
<dbReference type="PROSITE" id="PS50929">
    <property type="entry name" value="ABC_TM1F"/>
    <property type="match status" value="1"/>
</dbReference>
<dbReference type="GO" id="GO:0005524">
    <property type="term" value="F:ATP binding"/>
    <property type="evidence" value="ECO:0007669"/>
    <property type="project" value="UniProtKB-KW"/>
</dbReference>
<evidence type="ECO:0000259" key="9">
    <source>
        <dbReference type="PROSITE" id="PS50893"/>
    </source>
</evidence>
<dbReference type="Pfam" id="PF00664">
    <property type="entry name" value="ABC_membrane"/>
    <property type="match status" value="1"/>
</dbReference>
<dbReference type="GO" id="GO:0015421">
    <property type="term" value="F:ABC-type oligopeptide transporter activity"/>
    <property type="evidence" value="ECO:0007669"/>
    <property type="project" value="TreeGrafter"/>
</dbReference>
<dbReference type="EMBL" id="QJKK01000004">
    <property type="protein sequence ID" value="RAL24461.1"/>
    <property type="molecule type" value="Genomic_DNA"/>
</dbReference>
<dbReference type="InterPro" id="IPR027417">
    <property type="entry name" value="P-loop_NTPase"/>
</dbReference>
<dbReference type="Proteomes" id="UP000251213">
    <property type="component" value="Unassembled WGS sequence"/>
</dbReference>
<dbReference type="InterPro" id="IPR036640">
    <property type="entry name" value="ABC1_TM_sf"/>
</dbReference>
<keyword evidence="4" id="KW-0547">Nucleotide-binding</keyword>
<feature type="domain" description="ABC transporter" evidence="9">
    <location>
        <begin position="352"/>
        <end position="586"/>
    </location>
</feature>
<feature type="domain" description="ABC transmembrane type-1" evidence="10">
    <location>
        <begin position="36"/>
        <end position="306"/>
    </location>
</feature>
<protein>
    <recommendedName>
        <fullName evidence="13">ABC transporter ATP-binding protein</fullName>
    </recommendedName>
</protein>
<gene>
    <name evidence="11" type="ORF">DL897_09080</name>
</gene>
<dbReference type="InterPro" id="IPR011527">
    <property type="entry name" value="ABC1_TM_dom"/>
</dbReference>
<keyword evidence="6 8" id="KW-1133">Transmembrane helix</keyword>
<dbReference type="SUPFAM" id="SSF52540">
    <property type="entry name" value="P-loop containing nucleoside triphosphate hydrolases"/>
    <property type="match status" value="1"/>
</dbReference>
<evidence type="ECO:0000256" key="5">
    <source>
        <dbReference type="ARBA" id="ARBA00022840"/>
    </source>
</evidence>
<dbReference type="GO" id="GO:0016887">
    <property type="term" value="F:ATP hydrolysis activity"/>
    <property type="evidence" value="ECO:0007669"/>
    <property type="project" value="InterPro"/>
</dbReference>
<dbReference type="RefSeq" id="WP_113658832.1">
    <property type="nucleotide sequence ID" value="NZ_KZ845666.1"/>
</dbReference>
<dbReference type="PANTHER" id="PTHR43394:SF1">
    <property type="entry name" value="ATP-BINDING CASSETTE SUB-FAMILY B MEMBER 10, MITOCHONDRIAL"/>
    <property type="match status" value="1"/>
</dbReference>
<dbReference type="PROSITE" id="PS50893">
    <property type="entry name" value="ABC_TRANSPORTER_2"/>
    <property type="match status" value="1"/>
</dbReference>
<dbReference type="Gene3D" id="1.20.1560.10">
    <property type="entry name" value="ABC transporter type 1, transmembrane domain"/>
    <property type="match status" value="1"/>
</dbReference>
<proteinExistence type="predicted"/>
<feature type="transmembrane region" description="Helical" evidence="8">
    <location>
        <begin position="68"/>
        <end position="92"/>
    </location>
</feature>
<comment type="subcellular location">
    <subcellularLocation>
        <location evidence="1">Cell membrane</location>
        <topology evidence="1">Multi-pass membrane protein</topology>
    </subcellularLocation>
</comment>
<dbReference type="AlphaFoldDB" id="A0A364K5A1"/>
<keyword evidence="7 8" id="KW-0472">Membrane</keyword>
<comment type="caution">
    <text evidence="11">The sequence shown here is derived from an EMBL/GenBank/DDBJ whole genome shotgun (WGS) entry which is preliminary data.</text>
</comment>
<dbReference type="InterPro" id="IPR003439">
    <property type="entry name" value="ABC_transporter-like_ATP-bd"/>
</dbReference>
<evidence type="ECO:0000256" key="4">
    <source>
        <dbReference type="ARBA" id="ARBA00022741"/>
    </source>
</evidence>
<keyword evidence="3 8" id="KW-0812">Transmembrane</keyword>
<evidence type="ECO:0008006" key="13">
    <source>
        <dbReference type="Google" id="ProtNLM"/>
    </source>
</evidence>
<sequence length="591" mass="66737">MNITQTNKFANNQKEPTAKTGISILQLIFFQRKYILISLGFMIISVLLNLTSPLFMKQMIDTAIPEKNWSLLVGLIIGLISIPIFVTLFTFLGDKYNHRIGAYVTDQLRKKMFYKLTHFSPKTYNHLKSGDIAGRMYSCGEVGDLYITQFVVPGILHGLMFIGITGIMIYLNWKLTIISLVILPIMFFLSKKPAMSIRNISQNVMQLQQELSSYTTELVQGLKTVQTLNQVQKENDYQYKWIDNYRIERTKAFIVGSFSELLNKGQQALGIGVLFGYGSYEIFQGNLSIGSLVAFVAYFSQLFGSLEKAQFGLVKGIELKPKLEMIKEILDVNDEQDFETTSPTPLKIKGEIKFQNVSFAYDGDRGQVNNINLHIKPGHLIGIVGPSGGGKSTILDLLLGFYTPDSGSIFLDQYNLKEIPLKELRSKMTLVSQDVFLWNKSIKDNLQYANPDASIQDLEKACYEAQILDFIQQLPQGWDTVVGERGVKISGGEKQRLAIARALLRNPQIILMDEPTSALDSKTEAHLQEHLERIFKGKTVIIVAHRLATIRNADSILVIKDGEVAEVGTHEELLERKGIYDQLYREQFQAN</sequence>
<name>A0A364K5A1_9BACL</name>
<dbReference type="InterPro" id="IPR003593">
    <property type="entry name" value="AAA+_ATPase"/>
</dbReference>
<evidence type="ECO:0000256" key="7">
    <source>
        <dbReference type="ARBA" id="ARBA00023136"/>
    </source>
</evidence>
<dbReference type="PANTHER" id="PTHR43394">
    <property type="entry name" value="ATP-DEPENDENT PERMEASE MDL1, MITOCHONDRIAL"/>
    <property type="match status" value="1"/>
</dbReference>
<evidence type="ECO:0000256" key="1">
    <source>
        <dbReference type="ARBA" id="ARBA00004651"/>
    </source>
</evidence>
<dbReference type="FunFam" id="3.40.50.300:FF:000287">
    <property type="entry name" value="Multidrug ABC transporter ATP-binding protein"/>
    <property type="match status" value="1"/>
</dbReference>
<dbReference type="Gene3D" id="3.40.50.300">
    <property type="entry name" value="P-loop containing nucleotide triphosphate hydrolases"/>
    <property type="match status" value="1"/>
</dbReference>
<feature type="transmembrane region" description="Helical" evidence="8">
    <location>
        <begin position="170"/>
        <end position="189"/>
    </location>
</feature>
<dbReference type="SUPFAM" id="SSF90123">
    <property type="entry name" value="ABC transporter transmembrane region"/>
    <property type="match status" value="1"/>
</dbReference>
<dbReference type="CDD" id="cd07346">
    <property type="entry name" value="ABC_6TM_exporters"/>
    <property type="match status" value="1"/>
</dbReference>
<dbReference type="InterPro" id="IPR017871">
    <property type="entry name" value="ABC_transporter-like_CS"/>
</dbReference>
<dbReference type="PROSITE" id="PS00211">
    <property type="entry name" value="ABC_TRANSPORTER_1"/>
    <property type="match status" value="1"/>
</dbReference>
<reference evidence="11 12" key="2">
    <citation type="submission" date="2018-06" db="EMBL/GenBank/DDBJ databases">
        <authorList>
            <person name="Zhirakovskaya E."/>
        </authorList>
    </citation>
    <scope>NUCLEOTIDE SEQUENCE [LARGE SCALE GENOMIC DNA]</scope>
    <source>
        <strain evidence="11 12">FBKL4.011</strain>
    </source>
</reference>
<evidence type="ECO:0000313" key="11">
    <source>
        <dbReference type="EMBL" id="RAL24461.1"/>
    </source>
</evidence>